<proteinExistence type="predicted"/>
<dbReference type="AlphaFoldDB" id="A0AAV3QDN1"/>
<reference evidence="2 3" key="1">
    <citation type="submission" date="2024-01" db="EMBL/GenBank/DDBJ databases">
        <title>The complete chloroplast genome sequence of Lithospermum erythrorhizon: insights into the phylogenetic relationship among Boraginaceae species and the maternal lineages of purple gromwells.</title>
        <authorList>
            <person name="Okada T."/>
            <person name="Watanabe K."/>
        </authorList>
    </citation>
    <scope>NUCLEOTIDE SEQUENCE [LARGE SCALE GENOMIC DNA]</scope>
</reference>
<keyword evidence="1" id="KW-0732">Signal</keyword>
<feature type="signal peptide" evidence="1">
    <location>
        <begin position="1"/>
        <end position="28"/>
    </location>
</feature>
<feature type="chain" id="PRO_5043607227" evidence="1">
    <location>
        <begin position="29"/>
        <end position="75"/>
    </location>
</feature>
<dbReference type="Proteomes" id="UP001454036">
    <property type="component" value="Unassembled WGS sequence"/>
</dbReference>
<protein>
    <submittedName>
        <fullName evidence="2">Uncharacterized protein</fullName>
    </submittedName>
</protein>
<dbReference type="PANTHER" id="PTHR33935">
    <property type="entry name" value="OS10G0148100 PROTEIN"/>
    <property type="match status" value="1"/>
</dbReference>
<name>A0AAV3QDN1_LITER</name>
<dbReference type="EMBL" id="BAABME010051274">
    <property type="protein sequence ID" value="GAA0160745.1"/>
    <property type="molecule type" value="Genomic_DNA"/>
</dbReference>
<organism evidence="2 3">
    <name type="scientific">Lithospermum erythrorhizon</name>
    <name type="common">Purple gromwell</name>
    <name type="synonym">Lithospermum officinale var. erythrorhizon</name>
    <dbReference type="NCBI Taxonomy" id="34254"/>
    <lineage>
        <taxon>Eukaryota</taxon>
        <taxon>Viridiplantae</taxon>
        <taxon>Streptophyta</taxon>
        <taxon>Embryophyta</taxon>
        <taxon>Tracheophyta</taxon>
        <taxon>Spermatophyta</taxon>
        <taxon>Magnoliopsida</taxon>
        <taxon>eudicotyledons</taxon>
        <taxon>Gunneridae</taxon>
        <taxon>Pentapetalae</taxon>
        <taxon>asterids</taxon>
        <taxon>lamiids</taxon>
        <taxon>Boraginales</taxon>
        <taxon>Boraginaceae</taxon>
        <taxon>Boraginoideae</taxon>
        <taxon>Lithospermeae</taxon>
        <taxon>Lithospermum</taxon>
    </lineage>
</organism>
<evidence type="ECO:0000313" key="3">
    <source>
        <dbReference type="Proteomes" id="UP001454036"/>
    </source>
</evidence>
<evidence type="ECO:0000256" key="1">
    <source>
        <dbReference type="SAM" id="SignalP"/>
    </source>
</evidence>
<keyword evidence="3" id="KW-1185">Reference proteome</keyword>
<accession>A0AAV3QDN1</accession>
<sequence>MSCFPVSKGSLLGFLVVLVLVAATQCHAEEQVIEVVGVGECAGCKELKVQTNHAFPGLHVTIDCKNQHGGIIELM</sequence>
<comment type="caution">
    <text evidence="2">The sequence shown here is derived from an EMBL/GenBank/DDBJ whole genome shotgun (WGS) entry which is preliminary data.</text>
</comment>
<dbReference type="PANTHER" id="PTHR33935:SF22">
    <property type="entry name" value="OS10G0149400 PROTEIN"/>
    <property type="match status" value="1"/>
</dbReference>
<gene>
    <name evidence="2" type="ORF">LIER_44136</name>
</gene>
<evidence type="ECO:0000313" key="2">
    <source>
        <dbReference type="EMBL" id="GAA0160745.1"/>
    </source>
</evidence>